<gene>
    <name evidence="2" type="ORF">EV356DRAFT_487514</name>
</gene>
<keyword evidence="3" id="KW-1185">Reference proteome</keyword>
<sequence>MASSDSKQQAENLVREIRALRRVDDPEDENSKDLERALKLISDELYSTPTHFVLELVQNADDNKYAPGVTAKLVFLYRDDGFLWIACNERGFEAEHVRSICRFHQSTKSVEESEKGLIGEKGIGFKSVFKVADTVWISSGPFHFRFDRDARLGMIAPVWDEQIPSNNLIKETTIFCMKIPDPDDRALVVQHLHAIEPELPLFLRNIRTIQVIFQQLNKHVSENYSITRVRSNETSHDIKLVKRNHKNETEETLLRLVSTTCITVSMPYEKRREGVKHTFLEINFPLNVDGHPQLQNRPLYNFLPVRAYGLPFILNADFLLSANREDVEHGKSWNHALLKYTIELFSMGVSRFNKENIAKYSWPRFTRSLASNNGTVFESLLPDIVNHLRTMPVLESQAGTLQAPQTLAYVPELFTDGGTPPVPLLATAATLHQYLATPYSYHDVWSLGVTEITAAAFLEGLRSYIFNSSTAFKSRPPDWHARVARALRCKYSSAKKLKNIPFIPLRNGTWISWNGGDFYFPSSTGGLQVPGGIDVPVIAQDAVNDSDRLDFYRWLGAKELTPREICSRVMKEHAIHPKAYGKWTRNIVIEHAWYLFLVSRNLVIDKPRDLWLAVEDMPSLQKAGSLYLAIDNEFSIAKFVPKGVVQYVDPAYHTYGPDHLSGEWIAWMRDTLGVNTIPKLVGGTTMTPEFSHIIQKTPSQSFLRLMVANWDIYANLGFYSISVRETIASSIVDCRVGSKSARYPLQDTFLPAPTLLNAPFAKDILPFVLLDDQNSPQWFKLSHFGVCTTLNVKFFLGLLTGLSENASLRPTKEEIMRIYEQIQARYHENPDLVKRTFQKSVIFIASPIPIRWVKLNECVWQAPSQLQILTALSRRYPTLEALFKKYLGLKNASTADLVNQLVKYSGQISQMENIKSLLVVLNTCLVNGFDHDSIDRLKSAAVFPVRQSQTEVKLCTIVTDGWCVADRDGLKACFTGKVGLLDFLVKDLRAGGRMEPLLKRLKLLEHRLSTRVKETTETAGSVDLEEELIDMFHSRAKFIARLVPKEKRPSAMKQLMNIQVFAADNLTLRRSISIANNTINADASGHVCMSTDSSGRACMYLKAEAIESADLPFYYMGQELHAYFDIPHSFSNLVQAILTTKDDGQVVDMLDRENIEEDANLDEQSEEGMDYTGPQEPDSPEQGQPEAHDKSASASGQKAQSRGKASGASSKVRRKQHGFQTFGSSKPGPSFSMDATKIVAAAKNFRSNQIVRFNSAVGGRSSNTSGDQLSSGMSDPARRSERGAWTPSRRAAHISSGAGDARITSVPQEPERSEYQQDVGAAGEYFVYNLFKALFDIDDGMWTSNIRTQYGFPVMDSHESDYADFTIDEPNAVGKFTDWLIDGGHPEAADWKAKGITYHVEVKTTTGGCRDAFSMSNNQVDLARQWYESETHVCILLRVFHFSSKPEVQYFVDPYGLHMEGLLKFQAQGFWVQPA</sequence>
<dbReference type="Gene3D" id="3.30.565.10">
    <property type="entry name" value="Histidine kinase-like ATPase, C-terminal domain"/>
    <property type="match status" value="1"/>
</dbReference>
<feature type="compositionally biased region" description="Acidic residues" evidence="1">
    <location>
        <begin position="1156"/>
        <end position="1169"/>
    </location>
</feature>
<feature type="region of interest" description="Disordered" evidence="1">
    <location>
        <begin position="1156"/>
        <end position="1231"/>
    </location>
</feature>
<name>A0A6A6H532_VIRVR</name>
<evidence type="ECO:0000256" key="1">
    <source>
        <dbReference type="SAM" id="MobiDB-lite"/>
    </source>
</evidence>
<accession>A0A6A6H532</accession>
<protein>
    <recommendedName>
        <fullName evidence="4">Protein NO VEIN C-terminal domain-containing protein</fullName>
    </recommendedName>
</protein>
<dbReference type="OrthoDB" id="1262810at2759"/>
<organism evidence="2 3">
    <name type="scientific">Viridothelium virens</name>
    <name type="common">Speckled blister lichen</name>
    <name type="synonym">Trypethelium virens</name>
    <dbReference type="NCBI Taxonomy" id="1048519"/>
    <lineage>
        <taxon>Eukaryota</taxon>
        <taxon>Fungi</taxon>
        <taxon>Dikarya</taxon>
        <taxon>Ascomycota</taxon>
        <taxon>Pezizomycotina</taxon>
        <taxon>Dothideomycetes</taxon>
        <taxon>Dothideomycetes incertae sedis</taxon>
        <taxon>Trypetheliales</taxon>
        <taxon>Trypetheliaceae</taxon>
        <taxon>Viridothelium</taxon>
    </lineage>
</organism>
<feature type="compositionally biased region" description="Polar residues" evidence="1">
    <location>
        <begin position="1260"/>
        <end position="1273"/>
    </location>
</feature>
<dbReference type="EMBL" id="ML991810">
    <property type="protein sequence ID" value="KAF2232981.1"/>
    <property type="molecule type" value="Genomic_DNA"/>
</dbReference>
<evidence type="ECO:0000313" key="3">
    <source>
        <dbReference type="Proteomes" id="UP000800092"/>
    </source>
</evidence>
<evidence type="ECO:0008006" key="4">
    <source>
        <dbReference type="Google" id="ProtNLM"/>
    </source>
</evidence>
<dbReference type="PANTHER" id="PTHR32387:SF0">
    <property type="entry name" value="PROTEIN NO VEIN"/>
    <property type="match status" value="1"/>
</dbReference>
<dbReference type="InterPro" id="IPR036890">
    <property type="entry name" value="HATPase_C_sf"/>
</dbReference>
<dbReference type="InterPro" id="IPR052957">
    <property type="entry name" value="Auxin_embryo_med"/>
</dbReference>
<proteinExistence type="predicted"/>
<dbReference type="PANTHER" id="PTHR32387">
    <property type="entry name" value="WU:FJ29H11"/>
    <property type="match status" value="1"/>
</dbReference>
<reference evidence="2" key="1">
    <citation type="journal article" date="2020" name="Stud. Mycol.">
        <title>101 Dothideomycetes genomes: a test case for predicting lifestyles and emergence of pathogens.</title>
        <authorList>
            <person name="Haridas S."/>
            <person name="Albert R."/>
            <person name="Binder M."/>
            <person name="Bloem J."/>
            <person name="Labutti K."/>
            <person name="Salamov A."/>
            <person name="Andreopoulos B."/>
            <person name="Baker S."/>
            <person name="Barry K."/>
            <person name="Bills G."/>
            <person name="Bluhm B."/>
            <person name="Cannon C."/>
            <person name="Castanera R."/>
            <person name="Culley D."/>
            <person name="Daum C."/>
            <person name="Ezra D."/>
            <person name="Gonzalez J."/>
            <person name="Henrissat B."/>
            <person name="Kuo A."/>
            <person name="Liang C."/>
            <person name="Lipzen A."/>
            <person name="Lutzoni F."/>
            <person name="Magnuson J."/>
            <person name="Mondo S."/>
            <person name="Nolan M."/>
            <person name="Ohm R."/>
            <person name="Pangilinan J."/>
            <person name="Park H.-J."/>
            <person name="Ramirez L."/>
            <person name="Alfaro M."/>
            <person name="Sun H."/>
            <person name="Tritt A."/>
            <person name="Yoshinaga Y."/>
            <person name="Zwiers L.-H."/>
            <person name="Turgeon B."/>
            <person name="Goodwin S."/>
            <person name="Spatafora J."/>
            <person name="Crous P."/>
            <person name="Grigoriev I."/>
        </authorList>
    </citation>
    <scope>NUCLEOTIDE SEQUENCE</scope>
    <source>
        <strain evidence="2">Tuck. ex Michener</strain>
    </source>
</reference>
<dbReference type="Proteomes" id="UP000800092">
    <property type="component" value="Unassembled WGS sequence"/>
</dbReference>
<dbReference type="NCBIfam" id="NF047352">
    <property type="entry name" value="P_loop_sacsin"/>
    <property type="match status" value="1"/>
</dbReference>
<feature type="region of interest" description="Disordered" evidence="1">
    <location>
        <begin position="1256"/>
        <end position="1314"/>
    </location>
</feature>
<evidence type="ECO:0000313" key="2">
    <source>
        <dbReference type="EMBL" id="KAF2232981.1"/>
    </source>
</evidence>
<dbReference type="SUPFAM" id="SSF55874">
    <property type="entry name" value="ATPase domain of HSP90 chaperone/DNA topoisomerase II/histidine kinase"/>
    <property type="match status" value="1"/>
</dbReference>